<evidence type="ECO:0000313" key="1">
    <source>
        <dbReference type="EMBL" id="CRZ01553.1"/>
    </source>
</evidence>
<sequence length="136" mass="16010">MSSSGTIAAFASPNVISSMDRYALFIRNSRFTGFHYANLHFIPHLLYIRFPAIRLLFLSLHLVLEPFQRDCSLLLQCGVFTTQRVNLRCISTLYEIIVHYSNYSISVRLMKSTLRRRSWQSKRRNNVLIFRFDKTN</sequence>
<protein>
    <submittedName>
        <fullName evidence="1">Uncharacterized protein</fullName>
    </submittedName>
</protein>
<dbReference type="AlphaFoldDB" id="A0A0H5QHU7"/>
<proteinExistence type="predicted"/>
<name>A0A0H5QHU7_9EUKA</name>
<accession>A0A0H5QHU7</accession>
<reference evidence="1" key="1">
    <citation type="submission" date="2015-04" db="EMBL/GenBank/DDBJ databases">
        <title>The genome sequence of the plant pathogenic Rhizarian Plasmodiophora brassicae reveals insights in its biotrophic life cycle and the origin of chitin synthesis.</title>
        <authorList>
            <person name="Schwelm A."/>
            <person name="Fogelqvist J."/>
            <person name="Knaust A."/>
            <person name="Julke S."/>
            <person name="Lilja T."/>
            <person name="Dhandapani V."/>
            <person name="Bonilla-Rosso G."/>
            <person name="Karlsson M."/>
            <person name="Shevchenko A."/>
            <person name="Choi S.R."/>
            <person name="Kim H.G."/>
            <person name="Park J.Y."/>
            <person name="Lim Y.P."/>
            <person name="Ludwig-Muller J."/>
            <person name="Dixelius C."/>
        </authorList>
    </citation>
    <scope>NUCLEOTIDE SEQUENCE</scope>
    <source>
        <tissue evidence="1">Potato root galls</tissue>
    </source>
</reference>
<organism evidence="1">
    <name type="scientific">Spongospora subterranea</name>
    <dbReference type="NCBI Taxonomy" id="70186"/>
    <lineage>
        <taxon>Eukaryota</taxon>
        <taxon>Sar</taxon>
        <taxon>Rhizaria</taxon>
        <taxon>Endomyxa</taxon>
        <taxon>Phytomyxea</taxon>
        <taxon>Plasmodiophorida</taxon>
        <taxon>Plasmodiophoridae</taxon>
        <taxon>Spongospora</taxon>
    </lineage>
</organism>
<dbReference type="EMBL" id="HACM01001111">
    <property type="protein sequence ID" value="CRZ01553.1"/>
    <property type="molecule type" value="Transcribed_RNA"/>
</dbReference>